<protein>
    <submittedName>
        <fullName evidence="2">Uncharacterized protein</fullName>
    </submittedName>
</protein>
<dbReference type="EMBL" id="PGGS01000184">
    <property type="protein sequence ID" value="PNH07374.1"/>
    <property type="molecule type" value="Genomic_DNA"/>
</dbReference>
<sequence length="635" mass="64283">MMRSLFASCLGARDERSEAQAERRAPPQEDVQAGGIVQKRGVISETQDALDALEALQDQLAALPQGSWLARAHALLTAVACSIGATEVRLYGVAQGGGDQGPSRLILLASTGGGRTAGARSYQCHAEDVAPLLPGHEVWPQFDGLGRAASAGPSLRGKAKLAFGNKGREQQQQQQQRVVSTELCAVLFGRMLGTKAPVLWSRPEQPLAGEPAAAGGTLPASAPAAAAAALLPLNTGCGLAGALWIARHDPSLPAGAPPASASVAPCPSLLASPASLRQLSLSASMCLFGSEAGHVALLARGLRQLVAAGSVHQLAGGLCDAVADYARQRFMLEPQVVAALLPEPGATVGLMLRRGEQDGLAFPAGPPPAKAGLRRMASVQSVMEWPEGSAGQMIARAFAGVRNAGPAAALTGKAPGSDVARVKSDSHPRHILIPQLGGATSAVRSGGNGASSSPRVATMSRSDLAASAAALASSVSVTHVRAKPFPLAQTLIQELARKAAAAAAAAAAPDRGGAPGGQPPGPPRALGMEVADCTAHVQDPRQAARDVLLLLMAGGMAAGPSYGGRPGGASPGEGGGGGMRSLVLLVMPVGGSTSAVLGLYVMFSQQLPARLLGEVRRGMLEVLEVRAEEGRGEVL</sequence>
<organism evidence="2 3">
    <name type="scientific">Tetrabaena socialis</name>
    <dbReference type="NCBI Taxonomy" id="47790"/>
    <lineage>
        <taxon>Eukaryota</taxon>
        <taxon>Viridiplantae</taxon>
        <taxon>Chlorophyta</taxon>
        <taxon>core chlorophytes</taxon>
        <taxon>Chlorophyceae</taxon>
        <taxon>CS clade</taxon>
        <taxon>Chlamydomonadales</taxon>
        <taxon>Tetrabaenaceae</taxon>
        <taxon>Tetrabaena</taxon>
    </lineage>
</organism>
<evidence type="ECO:0000313" key="3">
    <source>
        <dbReference type="Proteomes" id="UP000236333"/>
    </source>
</evidence>
<dbReference type="AlphaFoldDB" id="A0A2J8A4D0"/>
<dbReference type="Proteomes" id="UP000236333">
    <property type="component" value="Unassembled WGS sequence"/>
</dbReference>
<reference evidence="2 3" key="1">
    <citation type="journal article" date="2017" name="Mol. Biol. Evol.">
        <title>The 4-celled Tetrabaena socialis nuclear genome reveals the essential components for genetic control of cell number at the origin of multicellularity in the volvocine lineage.</title>
        <authorList>
            <person name="Featherston J."/>
            <person name="Arakaki Y."/>
            <person name="Hanschen E.R."/>
            <person name="Ferris P.J."/>
            <person name="Michod R.E."/>
            <person name="Olson B.J.S.C."/>
            <person name="Nozaki H."/>
            <person name="Durand P.M."/>
        </authorList>
    </citation>
    <scope>NUCLEOTIDE SEQUENCE [LARGE SCALE GENOMIC DNA]</scope>
    <source>
        <strain evidence="2 3">NIES-571</strain>
    </source>
</reference>
<accession>A0A2J8A4D0</accession>
<dbReference type="OrthoDB" id="563128at2759"/>
<evidence type="ECO:0000313" key="2">
    <source>
        <dbReference type="EMBL" id="PNH07374.1"/>
    </source>
</evidence>
<proteinExistence type="predicted"/>
<evidence type="ECO:0000256" key="1">
    <source>
        <dbReference type="SAM" id="MobiDB-lite"/>
    </source>
</evidence>
<name>A0A2J8A4D0_9CHLO</name>
<keyword evidence="3" id="KW-1185">Reference proteome</keyword>
<gene>
    <name evidence="2" type="ORF">TSOC_006248</name>
</gene>
<feature type="region of interest" description="Disordered" evidence="1">
    <location>
        <begin position="507"/>
        <end position="526"/>
    </location>
</feature>
<comment type="caution">
    <text evidence="2">The sequence shown here is derived from an EMBL/GenBank/DDBJ whole genome shotgun (WGS) entry which is preliminary data.</text>
</comment>